<sequence>MARSKRIPILALRETCIQIMDQIENNDAKFNRKSYWSFGRKGSRGVALLFLRDIGLAVLHHNRDTAGRTIAVDLNNITRIINVYAPYLYGQQAFFGRLKEQMVGPTRVILMEDFNCAMFSEDRSSLRGAPRRLGHGYRGAQALGTLVDELGLAECWRALQPGRAGMTWKGQGLESRIDHVYISATLVDDLQSA</sequence>
<feature type="binding site" evidence="4">
    <location>
        <position position="113"/>
    </location>
    <ligand>
        <name>Mg(2+)</name>
        <dbReference type="ChEBI" id="CHEBI:18420"/>
        <label>1</label>
    </ligand>
</feature>
<protein>
    <recommendedName>
        <fullName evidence="8">Endonuclease/exonuclease/phosphatase domain-containing protein</fullName>
    </recommendedName>
</protein>
<evidence type="ECO:0000256" key="2">
    <source>
        <dbReference type="ARBA" id="ARBA00022801"/>
    </source>
</evidence>
<dbReference type="EMBL" id="JARKHS020027220">
    <property type="protein sequence ID" value="KAK8765588.1"/>
    <property type="molecule type" value="Genomic_DNA"/>
</dbReference>
<comment type="cofactor">
    <cofactor evidence="4">
        <name>Mg(2+)</name>
        <dbReference type="ChEBI" id="CHEBI:18420"/>
    </cofactor>
    <cofactor evidence="4">
        <name>Mn(2+)</name>
        <dbReference type="ChEBI" id="CHEBI:29035"/>
    </cofactor>
    <text evidence="4">Probably binds two magnesium or manganese ions per subunit.</text>
</comment>
<evidence type="ECO:0000256" key="3">
    <source>
        <dbReference type="ARBA" id="ARBA00022842"/>
    </source>
</evidence>
<name>A0AAQ4DSZ8_AMBAM</name>
<feature type="site" description="Transition state stabilizer" evidence="5">
    <location>
        <position position="115"/>
    </location>
</feature>
<dbReference type="GO" id="GO:0003906">
    <property type="term" value="F:DNA-(apurinic or apyrimidinic site) endonuclease activity"/>
    <property type="evidence" value="ECO:0007669"/>
    <property type="project" value="TreeGrafter"/>
</dbReference>
<dbReference type="AlphaFoldDB" id="A0AAQ4DSZ8"/>
<organism evidence="6 7">
    <name type="scientific">Amblyomma americanum</name>
    <name type="common">Lone star tick</name>
    <dbReference type="NCBI Taxonomy" id="6943"/>
    <lineage>
        <taxon>Eukaryota</taxon>
        <taxon>Metazoa</taxon>
        <taxon>Ecdysozoa</taxon>
        <taxon>Arthropoda</taxon>
        <taxon>Chelicerata</taxon>
        <taxon>Arachnida</taxon>
        <taxon>Acari</taxon>
        <taxon>Parasitiformes</taxon>
        <taxon>Ixodida</taxon>
        <taxon>Ixodoidea</taxon>
        <taxon>Ixodidae</taxon>
        <taxon>Amblyomminae</taxon>
        <taxon>Amblyomma</taxon>
    </lineage>
</organism>
<keyword evidence="1 4" id="KW-0479">Metal-binding</keyword>
<feature type="binding site" evidence="4">
    <location>
        <position position="115"/>
    </location>
    <ligand>
        <name>Mg(2+)</name>
        <dbReference type="ChEBI" id="CHEBI:18420"/>
        <label>1</label>
    </ligand>
</feature>
<dbReference type="GO" id="GO:0046872">
    <property type="term" value="F:metal ion binding"/>
    <property type="evidence" value="ECO:0007669"/>
    <property type="project" value="UniProtKB-KW"/>
</dbReference>
<dbReference type="InterPro" id="IPR004808">
    <property type="entry name" value="AP_endonuc_1"/>
</dbReference>
<proteinExistence type="predicted"/>
<gene>
    <name evidence="6" type="ORF">V5799_031803</name>
</gene>
<evidence type="ECO:0008006" key="8">
    <source>
        <dbReference type="Google" id="ProtNLM"/>
    </source>
</evidence>
<comment type="caution">
    <text evidence="6">The sequence shown here is derived from an EMBL/GenBank/DDBJ whole genome shotgun (WGS) entry which is preliminary data.</text>
</comment>
<feature type="site" description="Important for catalytic activity" evidence="5">
    <location>
        <position position="178"/>
    </location>
</feature>
<keyword evidence="7" id="KW-1185">Reference proteome</keyword>
<dbReference type="PANTHER" id="PTHR22748">
    <property type="entry name" value="AP ENDONUCLEASE"/>
    <property type="match status" value="1"/>
</dbReference>
<evidence type="ECO:0000313" key="6">
    <source>
        <dbReference type="EMBL" id="KAK8765588.1"/>
    </source>
</evidence>
<dbReference type="SUPFAM" id="SSF56219">
    <property type="entry name" value="DNase I-like"/>
    <property type="match status" value="1"/>
</dbReference>
<dbReference type="GO" id="GO:0005634">
    <property type="term" value="C:nucleus"/>
    <property type="evidence" value="ECO:0007669"/>
    <property type="project" value="TreeGrafter"/>
</dbReference>
<dbReference type="PANTHER" id="PTHR22748:SF26">
    <property type="entry name" value="ENDONUCLEASE_EXONUCLEASE_PHOSPHATASE DOMAIN-CONTAINING PROTEIN"/>
    <property type="match status" value="1"/>
</dbReference>
<dbReference type="GO" id="GO:0006284">
    <property type="term" value="P:base-excision repair"/>
    <property type="evidence" value="ECO:0007669"/>
    <property type="project" value="TreeGrafter"/>
</dbReference>
<evidence type="ECO:0000256" key="1">
    <source>
        <dbReference type="ARBA" id="ARBA00022723"/>
    </source>
</evidence>
<dbReference type="Gene3D" id="3.60.10.10">
    <property type="entry name" value="Endonuclease/exonuclease/phosphatase"/>
    <property type="match status" value="1"/>
</dbReference>
<dbReference type="InterPro" id="IPR036691">
    <property type="entry name" value="Endo/exonu/phosph_ase_sf"/>
</dbReference>
<feature type="binding site" evidence="4">
    <location>
        <position position="14"/>
    </location>
    <ligand>
        <name>Mg(2+)</name>
        <dbReference type="ChEBI" id="CHEBI:18420"/>
        <label>1</label>
    </ligand>
</feature>
<evidence type="ECO:0000256" key="4">
    <source>
        <dbReference type="PIRSR" id="PIRSR604808-2"/>
    </source>
</evidence>
<keyword evidence="3 4" id="KW-0460">Magnesium</keyword>
<dbReference type="GO" id="GO:0008311">
    <property type="term" value="F:double-stranded DNA 3'-5' DNA exonuclease activity"/>
    <property type="evidence" value="ECO:0007669"/>
    <property type="project" value="TreeGrafter"/>
</dbReference>
<reference evidence="6 7" key="1">
    <citation type="journal article" date="2023" name="Arcadia Sci">
        <title>De novo assembly of a long-read Amblyomma americanum tick genome.</title>
        <authorList>
            <person name="Chou S."/>
            <person name="Poskanzer K.E."/>
            <person name="Rollins M."/>
            <person name="Thuy-Boun P.S."/>
        </authorList>
    </citation>
    <scope>NUCLEOTIDE SEQUENCE [LARGE SCALE GENOMIC DNA]</scope>
    <source>
        <strain evidence="6">F_SG_1</strain>
        <tissue evidence="6">Salivary glands</tissue>
    </source>
</reference>
<dbReference type="GO" id="GO:0008081">
    <property type="term" value="F:phosphoric diester hydrolase activity"/>
    <property type="evidence" value="ECO:0007669"/>
    <property type="project" value="TreeGrafter"/>
</dbReference>
<keyword evidence="4" id="KW-0464">Manganese</keyword>
<accession>A0AAQ4DSZ8</accession>
<evidence type="ECO:0000313" key="7">
    <source>
        <dbReference type="Proteomes" id="UP001321473"/>
    </source>
</evidence>
<keyword evidence="2" id="KW-0378">Hydrolase</keyword>
<dbReference type="Proteomes" id="UP001321473">
    <property type="component" value="Unassembled WGS sequence"/>
</dbReference>
<evidence type="ECO:0000256" key="5">
    <source>
        <dbReference type="PIRSR" id="PIRSR604808-3"/>
    </source>
</evidence>